<name>A0A4R1BHB3_9BACT</name>
<evidence type="ECO:0000313" key="6">
    <source>
        <dbReference type="Proteomes" id="UP000295334"/>
    </source>
</evidence>
<comment type="similarity">
    <text evidence="1">Belongs to the class IV-like SAM-binding methyltransferase superfamily. RNA methyltransferase TrmH family.</text>
</comment>
<dbReference type="OrthoDB" id="9785673at2"/>
<dbReference type="GO" id="GO:0008173">
    <property type="term" value="F:RNA methyltransferase activity"/>
    <property type="evidence" value="ECO:0007669"/>
    <property type="project" value="InterPro"/>
</dbReference>
<gene>
    <name evidence="5" type="ORF">EPD60_07375</name>
</gene>
<dbReference type="InterPro" id="IPR029028">
    <property type="entry name" value="Alpha/beta_knot_MTases"/>
</dbReference>
<dbReference type="SUPFAM" id="SSF55315">
    <property type="entry name" value="L30e-like"/>
    <property type="match status" value="1"/>
</dbReference>
<dbReference type="GO" id="GO:0003723">
    <property type="term" value="F:RNA binding"/>
    <property type="evidence" value="ECO:0007669"/>
    <property type="project" value="InterPro"/>
</dbReference>
<keyword evidence="6" id="KW-1185">Reference proteome</keyword>
<evidence type="ECO:0000313" key="5">
    <source>
        <dbReference type="EMBL" id="TCJ16557.1"/>
    </source>
</evidence>
<dbReference type="InterPro" id="IPR013123">
    <property type="entry name" value="SpoU_subst-bd"/>
</dbReference>
<dbReference type="GO" id="GO:0032259">
    <property type="term" value="P:methylation"/>
    <property type="evidence" value="ECO:0007669"/>
    <property type="project" value="UniProtKB-KW"/>
</dbReference>
<dbReference type="Pfam" id="PF00588">
    <property type="entry name" value="SpoU_methylase"/>
    <property type="match status" value="1"/>
</dbReference>
<accession>A0A4R1BHB3</accession>
<dbReference type="InterPro" id="IPR029026">
    <property type="entry name" value="tRNA_m1G_MTases_N"/>
</dbReference>
<sequence length="245" mass="26399">MPSKQVLKDIQRLGLKKGRAGSGRFLAEGPKVVGELLAAIPEAVESVYALPQWIDAHAAAVPDGLLQPVTPEELARISQLQTPNEVLLVARQLPAREPVLQRELALYLDAIQDPGNLGTIIRIADWFGIRHIVCGPGCAELYNPKVVQSTMASLARVNIWYDEEDTWLSRQTLPVLAAVLGGTSVYEYSGNAGGILLIGNESKGLRPELQERATVKLTIPRIGGAESLNAAVATGIMLSELTKPR</sequence>
<reference evidence="5 6" key="1">
    <citation type="submission" date="2019-03" db="EMBL/GenBank/DDBJ databases">
        <authorList>
            <person name="Kim M.K.M."/>
        </authorList>
    </citation>
    <scope>NUCLEOTIDE SEQUENCE [LARGE SCALE GENOMIC DNA]</scope>
    <source>
        <strain evidence="5 6">17J68-12</strain>
    </source>
</reference>
<proteinExistence type="inferred from homology"/>
<dbReference type="RefSeq" id="WP_131448395.1">
    <property type="nucleotide sequence ID" value="NZ_SJZI01000011.1"/>
</dbReference>
<dbReference type="PANTHER" id="PTHR43191">
    <property type="entry name" value="RRNA METHYLTRANSFERASE 3"/>
    <property type="match status" value="1"/>
</dbReference>
<dbReference type="SMART" id="SM00967">
    <property type="entry name" value="SpoU_sub_bind"/>
    <property type="match status" value="1"/>
</dbReference>
<dbReference type="Gene3D" id="3.40.1280.10">
    <property type="match status" value="1"/>
</dbReference>
<dbReference type="InterPro" id="IPR053888">
    <property type="entry name" value="MRM3-like_sub_bind"/>
</dbReference>
<dbReference type="SUPFAM" id="SSF75217">
    <property type="entry name" value="alpha/beta knot"/>
    <property type="match status" value="1"/>
</dbReference>
<dbReference type="Proteomes" id="UP000295334">
    <property type="component" value="Unassembled WGS sequence"/>
</dbReference>
<dbReference type="AlphaFoldDB" id="A0A4R1BHB3"/>
<dbReference type="PANTHER" id="PTHR43191:SF2">
    <property type="entry name" value="RRNA METHYLTRANSFERASE 3, MITOCHONDRIAL"/>
    <property type="match status" value="1"/>
</dbReference>
<dbReference type="InterPro" id="IPR051259">
    <property type="entry name" value="rRNA_Methyltransferase"/>
</dbReference>
<comment type="caution">
    <text evidence="5">The sequence shown here is derived from an EMBL/GenBank/DDBJ whole genome shotgun (WGS) entry which is preliminary data.</text>
</comment>
<dbReference type="Gene3D" id="3.30.1330.30">
    <property type="match status" value="1"/>
</dbReference>
<dbReference type="InterPro" id="IPR029064">
    <property type="entry name" value="Ribosomal_eL30-like_sf"/>
</dbReference>
<evidence type="ECO:0000256" key="3">
    <source>
        <dbReference type="ARBA" id="ARBA00022679"/>
    </source>
</evidence>
<dbReference type="CDD" id="cd18109">
    <property type="entry name" value="SpoU-like_RNA-MTase"/>
    <property type="match status" value="1"/>
</dbReference>
<keyword evidence="2 5" id="KW-0489">Methyltransferase</keyword>
<dbReference type="GO" id="GO:0006396">
    <property type="term" value="P:RNA processing"/>
    <property type="evidence" value="ECO:0007669"/>
    <property type="project" value="InterPro"/>
</dbReference>
<dbReference type="Pfam" id="PF22435">
    <property type="entry name" value="MRM3-like_sub_bind"/>
    <property type="match status" value="1"/>
</dbReference>
<organism evidence="5 6">
    <name type="scientific">Flaviaesturariibacter flavus</name>
    <dbReference type="NCBI Taxonomy" id="2502780"/>
    <lineage>
        <taxon>Bacteria</taxon>
        <taxon>Pseudomonadati</taxon>
        <taxon>Bacteroidota</taxon>
        <taxon>Chitinophagia</taxon>
        <taxon>Chitinophagales</taxon>
        <taxon>Chitinophagaceae</taxon>
        <taxon>Flaviaestuariibacter</taxon>
    </lineage>
</organism>
<dbReference type="EMBL" id="SJZI01000011">
    <property type="protein sequence ID" value="TCJ16557.1"/>
    <property type="molecule type" value="Genomic_DNA"/>
</dbReference>
<keyword evidence="3 5" id="KW-0808">Transferase</keyword>
<dbReference type="InterPro" id="IPR001537">
    <property type="entry name" value="SpoU_MeTrfase"/>
</dbReference>
<feature type="domain" description="RNA 2-O ribose methyltransferase substrate binding" evidence="4">
    <location>
        <begin position="26"/>
        <end position="96"/>
    </location>
</feature>
<evidence type="ECO:0000256" key="2">
    <source>
        <dbReference type="ARBA" id="ARBA00022603"/>
    </source>
</evidence>
<evidence type="ECO:0000259" key="4">
    <source>
        <dbReference type="SMART" id="SM00967"/>
    </source>
</evidence>
<evidence type="ECO:0000256" key="1">
    <source>
        <dbReference type="ARBA" id="ARBA00007228"/>
    </source>
</evidence>
<protein>
    <submittedName>
        <fullName evidence="5">RNA methyltransferase</fullName>
    </submittedName>
</protein>
<dbReference type="GO" id="GO:0005737">
    <property type="term" value="C:cytoplasm"/>
    <property type="evidence" value="ECO:0007669"/>
    <property type="project" value="UniProtKB-ARBA"/>
</dbReference>